<dbReference type="EMBL" id="MU865943">
    <property type="protein sequence ID" value="KAK4448331.1"/>
    <property type="molecule type" value="Genomic_DNA"/>
</dbReference>
<reference evidence="1" key="1">
    <citation type="journal article" date="2023" name="Mol. Phylogenet. Evol.">
        <title>Genome-scale phylogeny and comparative genomics of the fungal order Sordariales.</title>
        <authorList>
            <person name="Hensen N."/>
            <person name="Bonometti L."/>
            <person name="Westerberg I."/>
            <person name="Brannstrom I.O."/>
            <person name="Guillou S."/>
            <person name="Cros-Aarteil S."/>
            <person name="Calhoun S."/>
            <person name="Haridas S."/>
            <person name="Kuo A."/>
            <person name="Mondo S."/>
            <person name="Pangilinan J."/>
            <person name="Riley R."/>
            <person name="LaButti K."/>
            <person name="Andreopoulos B."/>
            <person name="Lipzen A."/>
            <person name="Chen C."/>
            <person name="Yan M."/>
            <person name="Daum C."/>
            <person name="Ng V."/>
            <person name="Clum A."/>
            <person name="Steindorff A."/>
            <person name="Ohm R.A."/>
            <person name="Martin F."/>
            <person name="Silar P."/>
            <person name="Natvig D.O."/>
            <person name="Lalanne C."/>
            <person name="Gautier V."/>
            <person name="Ament-Velasquez S.L."/>
            <person name="Kruys A."/>
            <person name="Hutchinson M.I."/>
            <person name="Powell A.J."/>
            <person name="Barry K."/>
            <person name="Miller A.N."/>
            <person name="Grigoriev I.V."/>
            <person name="Debuchy R."/>
            <person name="Gladieux P."/>
            <person name="Hiltunen Thoren M."/>
            <person name="Johannesson H."/>
        </authorList>
    </citation>
    <scope>NUCLEOTIDE SEQUENCE</scope>
    <source>
        <strain evidence="1">PSN243</strain>
    </source>
</reference>
<proteinExistence type="predicted"/>
<name>A0AAV9GJ16_9PEZI</name>
<evidence type="ECO:0000313" key="1">
    <source>
        <dbReference type="EMBL" id="KAK4448331.1"/>
    </source>
</evidence>
<protein>
    <submittedName>
        <fullName evidence="1">Uncharacterized protein</fullName>
    </submittedName>
</protein>
<accession>A0AAV9GJ16</accession>
<organism evidence="1 2">
    <name type="scientific">Podospora aff. communis PSN243</name>
    <dbReference type="NCBI Taxonomy" id="3040156"/>
    <lineage>
        <taxon>Eukaryota</taxon>
        <taxon>Fungi</taxon>
        <taxon>Dikarya</taxon>
        <taxon>Ascomycota</taxon>
        <taxon>Pezizomycotina</taxon>
        <taxon>Sordariomycetes</taxon>
        <taxon>Sordariomycetidae</taxon>
        <taxon>Sordariales</taxon>
        <taxon>Podosporaceae</taxon>
        <taxon>Podospora</taxon>
    </lineage>
</organism>
<evidence type="ECO:0000313" key="2">
    <source>
        <dbReference type="Proteomes" id="UP001321760"/>
    </source>
</evidence>
<reference evidence="1" key="2">
    <citation type="submission" date="2023-05" db="EMBL/GenBank/DDBJ databases">
        <authorList>
            <consortium name="Lawrence Berkeley National Laboratory"/>
            <person name="Steindorff A."/>
            <person name="Hensen N."/>
            <person name="Bonometti L."/>
            <person name="Westerberg I."/>
            <person name="Brannstrom I.O."/>
            <person name="Guillou S."/>
            <person name="Cros-Aarteil S."/>
            <person name="Calhoun S."/>
            <person name="Haridas S."/>
            <person name="Kuo A."/>
            <person name="Mondo S."/>
            <person name="Pangilinan J."/>
            <person name="Riley R."/>
            <person name="Labutti K."/>
            <person name="Andreopoulos B."/>
            <person name="Lipzen A."/>
            <person name="Chen C."/>
            <person name="Yanf M."/>
            <person name="Daum C."/>
            <person name="Ng V."/>
            <person name="Clum A."/>
            <person name="Ohm R."/>
            <person name="Martin F."/>
            <person name="Silar P."/>
            <person name="Natvig D."/>
            <person name="Lalanne C."/>
            <person name="Gautier V."/>
            <person name="Ament-Velasquez S.L."/>
            <person name="Kruys A."/>
            <person name="Hutchinson M.I."/>
            <person name="Powell A.J."/>
            <person name="Barry K."/>
            <person name="Miller A.N."/>
            <person name="Grigoriev I.V."/>
            <person name="Debuchy R."/>
            <person name="Gladieux P."/>
            <person name="Thoren M.H."/>
            <person name="Johannesson H."/>
        </authorList>
    </citation>
    <scope>NUCLEOTIDE SEQUENCE</scope>
    <source>
        <strain evidence="1">PSN243</strain>
    </source>
</reference>
<gene>
    <name evidence="1" type="ORF">QBC34DRAFT_112525</name>
</gene>
<dbReference type="Proteomes" id="UP001321760">
    <property type="component" value="Unassembled WGS sequence"/>
</dbReference>
<comment type="caution">
    <text evidence="1">The sequence shown here is derived from an EMBL/GenBank/DDBJ whole genome shotgun (WGS) entry which is preliminary data.</text>
</comment>
<dbReference type="AlphaFoldDB" id="A0AAV9GJ16"/>
<sequence length="221" mass="24825">MLYLYSCKRRRTIRRKLWVLACGESLRDTRDGELSFLEATQQSRTVPSPASSSSSIPLFVSRSPRPTGLRSDCDEHLQRNRLTYVSVFAAPALPLLAGEKESKEEKSCLGRSLGLRPIDCGRWSRRVSSLHASHLSQVWFWMQAPAQFSFSLTEAAYPPLPASIWGGRERVRDCRAMISECHFGRSPCCSASAGLARIPLKGSVRRAEEYLRSPNSSSRQF</sequence>
<keyword evidence="2" id="KW-1185">Reference proteome</keyword>